<evidence type="ECO:0000313" key="1">
    <source>
        <dbReference type="EMBL" id="SUI91813.1"/>
    </source>
</evidence>
<dbReference type="EMBL" id="UGYV01000001">
    <property type="protein sequence ID" value="SUI91813.1"/>
    <property type="molecule type" value="Genomic_DNA"/>
</dbReference>
<reference evidence="1 2" key="1">
    <citation type="submission" date="2018-06" db="EMBL/GenBank/DDBJ databases">
        <authorList>
            <consortium name="Pathogen Informatics"/>
            <person name="Doyle S."/>
        </authorList>
    </citation>
    <scope>NUCLEOTIDE SEQUENCE [LARGE SCALE GENOMIC DNA]</scope>
    <source>
        <strain evidence="1 2">NCTC10736</strain>
    </source>
</reference>
<name>A0A380B2I5_9GAMM</name>
<organism evidence="1 2">
    <name type="scientific">Shewanella morhuae</name>
    <dbReference type="NCBI Taxonomy" id="365591"/>
    <lineage>
        <taxon>Bacteria</taxon>
        <taxon>Pseudomonadati</taxon>
        <taxon>Pseudomonadota</taxon>
        <taxon>Gammaproteobacteria</taxon>
        <taxon>Alteromonadales</taxon>
        <taxon>Shewanellaceae</taxon>
        <taxon>Shewanella</taxon>
    </lineage>
</organism>
<proteinExistence type="predicted"/>
<gene>
    <name evidence="1" type="ORF">NCTC10736_03404</name>
</gene>
<accession>A0A380B2I5</accession>
<dbReference type="Proteomes" id="UP000255061">
    <property type="component" value="Unassembled WGS sequence"/>
</dbReference>
<evidence type="ECO:0000313" key="2">
    <source>
        <dbReference type="Proteomes" id="UP000255061"/>
    </source>
</evidence>
<sequence>MIKGIGESLTQLRQSQTVTSHYVAPLAASPRGDAKARPIPKHRLETYGRWAKVTQEQHNISASQVVLKSLLSAKELLSLLHRQLQSCLFSKTATLTEAIEQAEQYRQELLQIQPTYQGKLLLDHHFNLVSVSQPATTHQFRFRRVDLTASKNRDEHITLYGAKKTLHLYLPANHDRLALQQIIEPVLAQLEISIDHSISNETVFSVTSERWLALNKGILMVGEGQRLPAGEPRNIHLEEIFSWQDPREWHFTDIDMLKVTLAKIAKVAKKIALQIEAIQASHRLLLAKAKQLNTVSLPKEDLQYLHKFMQPTPFAYQMISLLAQSNANREQVSALLV</sequence>
<dbReference type="RefSeq" id="WP_115406804.1">
    <property type="nucleotide sequence ID" value="NZ_UGYV01000001.1"/>
</dbReference>
<protein>
    <submittedName>
        <fullName evidence="1">Uncharacterized protein</fullName>
    </submittedName>
</protein>
<dbReference type="AlphaFoldDB" id="A0A380B2I5"/>